<dbReference type="Proteomes" id="UP000297245">
    <property type="component" value="Unassembled WGS sequence"/>
</dbReference>
<sequence>MYSKVFNTGSVLATGAEFDSSLDYGQSLRLKLCVGQDFEEWESVSDPWLDSNHPQYAIRMFIPSSLNRSKALVISGEASLRLQAVSEKISKVFNTRHLQESGTEFWEE</sequence>
<organism evidence="1 2">
    <name type="scientific">Dendrothele bispora (strain CBS 962.96)</name>
    <dbReference type="NCBI Taxonomy" id="1314807"/>
    <lineage>
        <taxon>Eukaryota</taxon>
        <taxon>Fungi</taxon>
        <taxon>Dikarya</taxon>
        <taxon>Basidiomycota</taxon>
        <taxon>Agaricomycotina</taxon>
        <taxon>Agaricomycetes</taxon>
        <taxon>Agaricomycetidae</taxon>
        <taxon>Agaricales</taxon>
        <taxon>Agaricales incertae sedis</taxon>
        <taxon>Dendrothele</taxon>
    </lineage>
</organism>
<accession>A0A4S8MAV0</accession>
<dbReference type="OrthoDB" id="1902587at2759"/>
<dbReference type="AlphaFoldDB" id="A0A4S8MAV0"/>
<evidence type="ECO:0000313" key="2">
    <source>
        <dbReference type="Proteomes" id="UP000297245"/>
    </source>
</evidence>
<proteinExistence type="predicted"/>
<dbReference type="EMBL" id="ML179125">
    <property type="protein sequence ID" value="THU99063.1"/>
    <property type="molecule type" value="Genomic_DNA"/>
</dbReference>
<name>A0A4S8MAV0_DENBC</name>
<evidence type="ECO:0000313" key="1">
    <source>
        <dbReference type="EMBL" id="THU99063.1"/>
    </source>
</evidence>
<gene>
    <name evidence="1" type="ORF">K435DRAFT_795220</name>
</gene>
<keyword evidence="2" id="KW-1185">Reference proteome</keyword>
<protein>
    <submittedName>
        <fullName evidence="1">Uncharacterized protein</fullName>
    </submittedName>
</protein>
<reference evidence="1 2" key="1">
    <citation type="journal article" date="2019" name="Nat. Ecol. Evol.">
        <title>Megaphylogeny resolves global patterns of mushroom evolution.</title>
        <authorList>
            <person name="Varga T."/>
            <person name="Krizsan K."/>
            <person name="Foldi C."/>
            <person name="Dima B."/>
            <person name="Sanchez-Garcia M."/>
            <person name="Sanchez-Ramirez S."/>
            <person name="Szollosi G.J."/>
            <person name="Szarkandi J.G."/>
            <person name="Papp V."/>
            <person name="Albert L."/>
            <person name="Andreopoulos W."/>
            <person name="Angelini C."/>
            <person name="Antonin V."/>
            <person name="Barry K.W."/>
            <person name="Bougher N.L."/>
            <person name="Buchanan P."/>
            <person name="Buyck B."/>
            <person name="Bense V."/>
            <person name="Catcheside P."/>
            <person name="Chovatia M."/>
            <person name="Cooper J."/>
            <person name="Damon W."/>
            <person name="Desjardin D."/>
            <person name="Finy P."/>
            <person name="Geml J."/>
            <person name="Haridas S."/>
            <person name="Hughes K."/>
            <person name="Justo A."/>
            <person name="Karasinski D."/>
            <person name="Kautmanova I."/>
            <person name="Kiss B."/>
            <person name="Kocsube S."/>
            <person name="Kotiranta H."/>
            <person name="LaButti K.M."/>
            <person name="Lechner B.E."/>
            <person name="Liimatainen K."/>
            <person name="Lipzen A."/>
            <person name="Lukacs Z."/>
            <person name="Mihaltcheva S."/>
            <person name="Morgado L.N."/>
            <person name="Niskanen T."/>
            <person name="Noordeloos M.E."/>
            <person name="Ohm R.A."/>
            <person name="Ortiz-Santana B."/>
            <person name="Ovrebo C."/>
            <person name="Racz N."/>
            <person name="Riley R."/>
            <person name="Savchenko A."/>
            <person name="Shiryaev A."/>
            <person name="Soop K."/>
            <person name="Spirin V."/>
            <person name="Szebenyi C."/>
            <person name="Tomsovsky M."/>
            <person name="Tulloss R.E."/>
            <person name="Uehling J."/>
            <person name="Grigoriev I.V."/>
            <person name="Vagvolgyi C."/>
            <person name="Papp T."/>
            <person name="Martin F.M."/>
            <person name="Miettinen O."/>
            <person name="Hibbett D.S."/>
            <person name="Nagy L.G."/>
        </authorList>
    </citation>
    <scope>NUCLEOTIDE SEQUENCE [LARGE SCALE GENOMIC DNA]</scope>
    <source>
        <strain evidence="1 2">CBS 962.96</strain>
    </source>
</reference>